<name>A0A0M3HTE9_ASCLU</name>
<feature type="chain" id="PRO_5005656361" evidence="5">
    <location>
        <begin position="27"/>
        <end position="544"/>
    </location>
</feature>
<dbReference type="InterPro" id="IPR000719">
    <property type="entry name" value="Prot_kinase_dom"/>
</dbReference>
<organism evidence="8 9">
    <name type="scientific">Ascaris lumbricoides</name>
    <name type="common">Giant roundworm</name>
    <dbReference type="NCBI Taxonomy" id="6252"/>
    <lineage>
        <taxon>Eukaryota</taxon>
        <taxon>Metazoa</taxon>
        <taxon>Ecdysozoa</taxon>
        <taxon>Nematoda</taxon>
        <taxon>Chromadorea</taxon>
        <taxon>Rhabditida</taxon>
        <taxon>Spirurina</taxon>
        <taxon>Ascaridomorpha</taxon>
        <taxon>Ascaridoidea</taxon>
        <taxon>Ascarididae</taxon>
        <taxon>Ascaris</taxon>
    </lineage>
</organism>
<feature type="domain" description="FHA" evidence="6">
    <location>
        <begin position="93"/>
        <end position="155"/>
    </location>
</feature>
<dbReference type="InterPro" id="IPR011009">
    <property type="entry name" value="Kinase-like_dom_sf"/>
</dbReference>
<dbReference type="PROSITE" id="PS00108">
    <property type="entry name" value="PROTEIN_KINASE_ST"/>
    <property type="match status" value="1"/>
</dbReference>
<dbReference type="PROSITE" id="PS50006">
    <property type="entry name" value="FHA_DOMAIN"/>
    <property type="match status" value="1"/>
</dbReference>
<feature type="binding site" evidence="4">
    <location>
        <position position="259"/>
    </location>
    <ligand>
        <name>ATP</name>
        <dbReference type="ChEBI" id="CHEBI:30616"/>
    </ligand>
</feature>
<dbReference type="AlphaFoldDB" id="A0A0M3HTE9"/>
<dbReference type="Gene3D" id="1.10.510.10">
    <property type="entry name" value="Transferase(Phosphotransferase) domain 1"/>
    <property type="match status" value="1"/>
</dbReference>
<dbReference type="Pfam" id="PF00069">
    <property type="entry name" value="Pkinase"/>
    <property type="match status" value="1"/>
</dbReference>
<sequence length="544" mass="62215">MFSAFSSPVTEIVSVILVVFETSAMGDADIPEVMDSQDDCEADDCLQTQKMSQFSQLLNCRSIEEEELDRKKYATLHPMDRGLNQIVLYTEQFAFGRQPESEHYYDFHELASGESARLLSAVSLKHCHLRRDFVNEKTYLHDTSTYGTFVNEKLIGKGNYCVLRSGDLISICHRKFFVYMYVEGCTKGEDYPPSLTEHYFISNYLIVYMYVEGCTKGEDYPPSLTEHYFISNYLIGEGAMGKVFLGKRRSDTSVSVAVKVFLGKRRSDTSVSVAVKVIAKKGLSISRDCSESGFGSSTELIRREVEIMLNIKHPNCVQLEYVCESPRMAYMVMEYLEGGELFSRIIDEKNMGKGLGERMTKFYAWQMLSALKFLHEHNIVHRDIKPENVLLLKKDDCTLLKLSDFGLSKAGENTLETFCGTQCYMAPELLAAEPRYKCEVDMWALGAVLFTCICGYPPFSNDYSDMPLREQILKGRLVYYHVWKEISKRATRLIRKMLRVNISQRLVAAEAIRDPWFDDPIVEKAKELVRSYAVSFCAQVIEEN</sequence>
<feature type="signal peptide" evidence="5">
    <location>
        <begin position="1"/>
        <end position="26"/>
    </location>
</feature>
<keyword evidence="8" id="KW-1185">Reference proteome</keyword>
<evidence type="ECO:0000259" key="6">
    <source>
        <dbReference type="PROSITE" id="PS50006"/>
    </source>
</evidence>
<dbReference type="InterPro" id="IPR000253">
    <property type="entry name" value="FHA_dom"/>
</dbReference>
<evidence type="ECO:0000256" key="3">
    <source>
        <dbReference type="ARBA" id="ARBA00022840"/>
    </source>
</evidence>
<dbReference type="Pfam" id="PF00498">
    <property type="entry name" value="FHA"/>
    <property type="match status" value="1"/>
</dbReference>
<dbReference type="SMART" id="SM00220">
    <property type="entry name" value="S_TKc"/>
    <property type="match status" value="1"/>
</dbReference>
<dbReference type="PROSITE" id="PS50011">
    <property type="entry name" value="PROTEIN_KINASE_DOM"/>
    <property type="match status" value="1"/>
</dbReference>
<dbReference type="InterPro" id="IPR017441">
    <property type="entry name" value="Protein_kinase_ATP_BS"/>
</dbReference>
<dbReference type="Gene3D" id="2.60.200.20">
    <property type="match status" value="1"/>
</dbReference>
<evidence type="ECO:0000313" key="9">
    <source>
        <dbReference type="WBParaSite" id="ALUE_0000590601-mRNA-1"/>
    </source>
</evidence>
<comment type="cofactor">
    <cofactor evidence="1">
        <name>Mg(2+)</name>
        <dbReference type="ChEBI" id="CHEBI:18420"/>
    </cofactor>
</comment>
<proteinExistence type="predicted"/>
<dbReference type="SUPFAM" id="SSF56112">
    <property type="entry name" value="Protein kinase-like (PK-like)"/>
    <property type="match status" value="1"/>
</dbReference>
<dbReference type="GO" id="GO:0004672">
    <property type="term" value="F:protein kinase activity"/>
    <property type="evidence" value="ECO:0007669"/>
    <property type="project" value="InterPro"/>
</dbReference>
<dbReference type="Proteomes" id="UP000036681">
    <property type="component" value="Unplaced"/>
</dbReference>
<keyword evidence="5" id="KW-0732">Signal</keyword>
<reference evidence="9" key="1">
    <citation type="submission" date="2017-02" db="UniProtKB">
        <authorList>
            <consortium name="WormBaseParasite"/>
        </authorList>
    </citation>
    <scope>IDENTIFICATION</scope>
</reference>
<dbReference type="InterPro" id="IPR008271">
    <property type="entry name" value="Ser/Thr_kinase_AS"/>
</dbReference>
<evidence type="ECO:0000313" key="8">
    <source>
        <dbReference type="Proteomes" id="UP000036681"/>
    </source>
</evidence>
<evidence type="ECO:0000256" key="5">
    <source>
        <dbReference type="SAM" id="SignalP"/>
    </source>
</evidence>
<dbReference type="FunFam" id="1.10.510.10:FF:000571">
    <property type="entry name" value="Maternal embryonic leucine zipper kinase"/>
    <property type="match status" value="1"/>
</dbReference>
<dbReference type="WBParaSite" id="ALUE_0000590601-mRNA-1">
    <property type="protein sequence ID" value="ALUE_0000590601-mRNA-1"/>
    <property type="gene ID" value="ALUE_0000590601"/>
</dbReference>
<accession>A0A0M3HTE9</accession>
<feature type="domain" description="Protein kinase" evidence="7">
    <location>
        <begin position="229"/>
        <end position="517"/>
    </location>
</feature>
<evidence type="ECO:0000256" key="1">
    <source>
        <dbReference type="ARBA" id="ARBA00001946"/>
    </source>
</evidence>
<evidence type="ECO:0000259" key="7">
    <source>
        <dbReference type="PROSITE" id="PS50011"/>
    </source>
</evidence>
<protein>
    <submittedName>
        <fullName evidence="9">Serine/threonine-protein kinase Chk2</fullName>
    </submittedName>
</protein>
<dbReference type="GO" id="GO:0005524">
    <property type="term" value="F:ATP binding"/>
    <property type="evidence" value="ECO:0007669"/>
    <property type="project" value="UniProtKB-UniRule"/>
</dbReference>
<evidence type="ECO:0000256" key="2">
    <source>
        <dbReference type="ARBA" id="ARBA00022741"/>
    </source>
</evidence>
<dbReference type="PANTHER" id="PTHR24347">
    <property type="entry name" value="SERINE/THREONINE-PROTEIN KINASE"/>
    <property type="match status" value="1"/>
</dbReference>
<dbReference type="PROSITE" id="PS00107">
    <property type="entry name" value="PROTEIN_KINASE_ATP"/>
    <property type="match status" value="1"/>
</dbReference>
<keyword evidence="3 4" id="KW-0067">ATP-binding</keyword>
<keyword evidence="2 4" id="KW-0547">Nucleotide-binding</keyword>
<dbReference type="SUPFAM" id="SSF49879">
    <property type="entry name" value="SMAD/FHA domain"/>
    <property type="match status" value="1"/>
</dbReference>
<evidence type="ECO:0000256" key="4">
    <source>
        <dbReference type="PROSITE-ProRule" id="PRU10141"/>
    </source>
</evidence>
<dbReference type="InterPro" id="IPR008984">
    <property type="entry name" value="SMAD_FHA_dom_sf"/>
</dbReference>